<reference evidence="2 3" key="1">
    <citation type="journal article" date="2009" name="Appl. Environ. Microbiol.">
        <title>Three genomes from the phylum Acidobacteria provide insight into the lifestyles of these microorganisms in soils.</title>
        <authorList>
            <person name="Ward N.L."/>
            <person name="Challacombe J.F."/>
            <person name="Janssen P.H."/>
            <person name="Henrissat B."/>
            <person name="Coutinho P.M."/>
            <person name="Wu M."/>
            <person name="Xie G."/>
            <person name="Haft D.H."/>
            <person name="Sait M."/>
            <person name="Badger J."/>
            <person name="Barabote R.D."/>
            <person name="Bradley B."/>
            <person name="Brettin T.S."/>
            <person name="Brinkac L.M."/>
            <person name="Bruce D."/>
            <person name="Creasy T."/>
            <person name="Daugherty S.C."/>
            <person name="Davidsen T.M."/>
            <person name="DeBoy R.T."/>
            <person name="Detter J.C."/>
            <person name="Dodson R.J."/>
            <person name="Durkin A.S."/>
            <person name="Ganapathy A."/>
            <person name="Gwinn-Giglio M."/>
            <person name="Han C.S."/>
            <person name="Khouri H."/>
            <person name="Kiss H."/>
            <person name="Kothari S.P."/>
            <person name="Madupu R."/>
            <person name="Nelson K.E."/>
            <person name="Nelson W.C."/>
            <person name="Paulsen I."/>
            <person name="Penn K."/>
            <person name="Ren Q."/>
            <person name="Rosovitz M.J."/>
            <person name="Selengut J.D."/>
            <person name="Shrivastava S."/>
            <person name="Sullivan S.A."/>
            <person name="Tapia R."/>
            <person name="Thompson L.S."/>
            <person name="Watkins K.L."/>
            <person name="Yang Q."/>
            <person name="Yu C."/>
            <person name="Zafar N."/>
            <person name="Zhou L."/>
            <person name="Kuske C.R."/>
        </authorList>
    </citation>
    <scope>NUCLEOTIDE SEQUENCE [LARGE SCALE GENOMIC DNA]</scope>
    <source>
        <strain evidence="2 3">Ellin345</strain>
    </source>
</reference>
<gene>
    <name evidence="2" type="ordered locus">Acid345_3869</name>
</gene>
<evidence type="ECO:0000313" key="3">
    <source>
        <dbReference type="Proteomes" id="UP000002432"/>
    </source>
</evidence>
<evidence type="ECO:0000313" key="2">
    <source>
        <dbReference type="EMBL" id="ABF42869.1"/>
    </source>
</evidence>
<dbReference type="GO" id="GO:0004497">
    <property type="term" value="F:monooxygenase activity"/>
    <property type="evidence" value="ECO:0007669"/>
    <property type="project" value="UniProtKB-KW"/>
</dbReference>
<dbReference type="KEGG" id="aba:Acid345_3869"/>
<dbReference type="EMBL" id="CP000360">
    <property type="protein sequence ID" value="ABF42869.1"/>
    <property type="molecule type" value="Genomic_DNA"/>
</dbReference>
<dbReference type="STRING" id="204669.Acid345_3869"/>
<dbReference type="PROSITE" id="PS51725">
    <property type="entry name" value="ABM"/>
    <property type="match status" value="1"/>
</dbReference>
<dbReference type="Proteomes" id="UP000002432">
    <property type="component" value="Chromosome"/>
</dbReference>
<accession>Q1IJT1</accession>
<dbReference type="OrthoDB" id="9806189at2"/>
<feature type="domain" description="ABM" evidence="1">
    <location>
        <begin position="1"/>
        <end position="95"/>
    </location>
</feature>
<organism evidence="2 3">
    <name type="scientific">Koribacter versatilis (strain Ellin345)</name>
    <dbReference type="NCBI Taxonomy" id="204669"/>
    <lineage>
        <taxon>Bacteria</taxon>
        <taxon>Pseudomonadati</taxon>
        <taxon>Acidobacteriota</taxon>
        <taxon>Terriglobia</taxon>
        <taxon>Terriglobales</taxon>
        <taxon>Candidatus Korobacteraceae</taxon>
        <taxon>Candidatus Korobacter</taxon>
    </lineage>
</organism>
<dbReference type="AlphaFoldDB" id="Q1IJT1"/>
<sequence length="95" mass="11052">MVVLAVTWVAHEGQEQEMAEAFERLGAASRQEPGCRMYVVHRHREDKRTFFIYEQYDDDAALQAHRDSPHFQKIVKEDLHLAGRRTDAFLLDPVA</sequence>
<keyword evidence="3" id="KW-1185">Reference proteome</keyword>
<dbReference type="Pfam" id="PF03992">
    <property type="entry name" value="ABM"/>
    <property type="match status" value="1"/>
</dbReference>
<dbReference type="PANTHER" id="PTHR33336">
    <property type="entry name" value="QUINOL MONOOXYGENASE YGIN-RELATED"/>
    <property type="match status" value="1"/>
</dbReference>
<dbReference type="Gene3D" id="3.30.70.100">
    <property type="match status" value="1"/>
</dbReference>
<keyword evidence="2" id="KW-0560">Oxidoreductase</keyword>
<dbReference type="InterPro" id="IPR050744">
    <property type="entry name" value="AI-2_Isomerase_LsrG"/>
</dbReference>
<dbReference type="eggNOG" id="COG1359">
    <property type="taxonomic scope" value="Bacteria"/>
</dbReference>
<dbReference type="InterPro" id="IPR011008">
    <property type="entry name" value="Dimeric_a/b-barrel"/>
</dbReference>
<dbReference type="InterPro" id="IPR007138">
    <property type="entry name" value="ABM_dom"/>
</dbReference>
<dbReference type="RefSeq" id="WP_011524668.1">
    <property type="nucleotide sequence ID" value="NC_008009.1"/>
</dbReference>
<dbReference type="SUPFAM" id="SSF54909">
    <property type="entry name" value="Dimeric alpha+beta barrel"/>
    <property type="match status" value="1"/>
</dbReference>
<dbReference type="HOGENOM" id="CLU_131496_3_3_0"/>
<evidence type="ECO:0000259" key="1">
    <source>
        <dbReference type="PROSITE" id="PS51725"/>
    </source>
</evidence>
<dbReference type="EnsemblBacteria" id="ABF42869">
    <property type="protein sequence ID" value="ABF42869"/>
    <property type="gene ID" value="Acid345_3869"/>
</dbReference>
<protein>
    <submittedName>
        <fullName evidence="2">Antibiotic biosynthesis monooxygenase</fullName>
    </submittedName>
</protein>
<name>Q1IJT1_KORVE</name>
<dbReference type="PANTHER" id="PTHR33336:SF15">
    <property type="entry name" value="ABM DOMAIN-CONTAINING PROTEIN"/>
    <property type="match status" value="1"/>
</dbReference>
<proteinExistence type="predicted"/>
<keyword evidence="2" id="KW-0503">Monooxygenase</keyword>